<name>A0A4Y2UBK0_ARAVE</name>
<protein>
    <submittedName>
        <fullName evidence="1">Uncharacterized protein</fullName>
    </submittedName>
</protein>
<evidence type="ECO:0000313" key="1">
    <source>
        <dbReference type="EMBL" id="GBO10012.1"/>
    </source>
</evidence>
<dbReference type="EMBL" id="BGPR01035261">
    <property type="protein sequence ID" value="GBO10012.1"/>
    <property type="molecule type" value="Genomic_DNA"/>
</dbReference>
<sequence length="101" mass="11787">MRKPASFWHDVEKKVRYATCSNFQLSFTSFGTNARSSVYARWEEEVLDEWTGNLQYTVARRSTWNEIGVDIRSLLRWTITCFTPFEPTTGLFPSLHSSRSV</sequence>
<dbReference type="Proteomes" id="UP000499080">
    <property type="component" value="Unassembled WGS sequence"/>
</dbReference>
<reference evidence="1 2" key="1">
    <citation type="journal article" date="2019" name="Sci. Rep.">
        <title>Orb-weaving spider Araneus ventricosus genome elucidates the spidroin gene catalogue.</title>
        <authorList>
            <person name="Kono N."/>
            <person name="Nakamura H."/>
            <person name="Ohtoshi R."/>
            <person name="Moran D.A.P."/>
            <person name="Shinohara A."/>
            <person name="Yoshida Y."/>
            <person name="Fujiwara M."/>
            <person name="Mori M."/>
            <person name="Tomita M."/>
            <person name="Arakawa K."/>
        </authorList>
    </citation>
    <scope>NUCLEOTIDE SEQUENCE [LARGE SCALE GENOMIC DNA]</scope>
</reference>
<proteinExistence type="predicted"/>
<accession>A0A4Y2UBK0</accession>
<keyword evidence="2" id="KW-1185">Reference proteome</keyword>
<comment type="caution">
    <text evidence="1">The sequence shown here is derived from an EMBL/GenBank/DDBJ whole genome shotgun (WGS) entry which is preliminary data.</text>
</comment>
<gene>
    <name evidence="1" type="ORF">AVEN_48432_1</name>
</gene>
<evidence type="ECO:0000313" key="2">
    <source>
        <dbReference type="Proteomes" id="UP000499080"/>
    </source>
</evidence>
<organism evidence="1 2">
    <name type="scientific">Araneus ventricosus</name>
    <name type="common">Orbweaver spider</name>
    <name type="synonym">Epeira ventricosa</name>
    <dbReference type="NCBI Taxonomy" id="182803"/>
    <lineage>
        <taxon>Eukaryota</taxon>
        <taxon>Metazoa</taxon>
        <taxon>Ecdysozoa</taxon>
        <taxon>Arthropoda</taxon>
        <taxon>Chelicerata</taxon>
        <taxon>Arachnida</taxon>
        <taxon>Araneae</taxon>
        <taxon>Araneomorphae</taxon>
        <taxon>Entelegynae</taxon>
        <taxon>Araneoidea</taxon>
        <taxon>Araneidae</taxon>
        <taxon>Araneus</taxon>
    </lineage>
</organism>
<dbReference type="AlphaFoldDB" id="A0A4Y2UBK0"/>